<dbReference type="RefSeq" id="WP_151042852.1">
    <property type="nucleotide sequence ID" value="NZ_VZUL01000002.1"/>
</dbReference>
<sequence>MSILLEVCVDSPEGLVAAIAGGADRIELCAALDVGGLTPPPGMIALAAKAPIPVYAIIRPRAGSFVYDADNEAAMMADIDALRAAGLAGVVIGASRPDMTLDMALLKRLMTHAQGLGVTLHRAFDLVPDPFEALEQAIDLGVERVLTSGLKVSGPDGVEMLKVLVERAGDRVSVMPGGGINLATVERVVRETGVHEVHSSCRRPVGSKDERAIAFGFQAPVSHETSSEIVRQMRGLLDELEVARD</sequence>
<dbReference type="HAMAP" id="MF_00795">
    <property type="entry name" value="CutC"/>
    <property type="match status" value="1"/>
</dbReference>
<evidence type="ECO:0000313" key="3">
    <source>
        <dbReference type="EMBL" id="KAB1087127.1"/>
    </source>
</evidence>
<proteinExistence type="inferred from homology"/>
<comment type="subcellular location">
    <subcellularLocation>
        <location evidence="2">Cytoplasm</location>
    </subcellularLocation>
</comment>
<gene>
    <name evidence="2" type="primary">cutC</name>
    <name evidence="3" type="ORF">F4V91_12250</name>
</gene>
<name>A0A6A1TW59_NEOGA</name>
<evidence type="ECO:0000313" key="4">
    <source>
        <dbReference type="Proteomes" id="UP000386575"/>
    </source>
</evidence>
<dbReference type="SUPFAM" id="SSF110395">
    <property type="entry name" value="CutC-like"/>
    <property type="match status" value="1"/>
</dbReference>
<dbReference type="PANTHER" id="PTHR12598">
    <property type="entry name" value="COPPER HOMEOSTASIS PROTEIN CUTC"/>
    <property type="match status" value="1"/>
</dbReference>
<keyword evidence="2" id="KW-0963">Cytoplasm</keyword>
<organism evidence="3 4">
    <name type="scientific">Neorhizobium galegae</name>
    <name type="common">Rhizobium galegae</name>
    <dbReference type="NCBI Taxonomy" id="399"/>
    <lineage>
        <taxon>Bacteria</taxon>
        <taxon>Pseudomonadati</taxon>
        <taxon>Pseudomonadota</taxon>
        <taxon>Alphaproteobacteria</taxon>
        <taxon>Hyphomicrobiales</taxon>
        <taxon>Rhizobiaceae</taxon>
        <taxon>Rhizobium/Agrobacterium group</taxon>
        <taxon>Neorhizobium</taxon>
    </lineage>
</organism>
<evidence type="ECO:0000256" key="1">
    <source>
        <dbReference type="ARBA" id="ARBA00007768"/>
    </source>
</evidence>
<comment type="caution">
    <text evidence="3">The sequence shown here is derived from an EMBL/GenBank/DDBJ whole genome shotgun (WGS) entry which is preliminary data.</text>
</comment>
<dbReference type="AlphaFoldDB" id="A0A6A1TW59"/>
<dbReference type="InterPro" id="IPR005627">
    <property type="entry name" value="CutC-like"/>
</dbReference>
<dbReference type="EMBL" id="VZUL01000002">
    <property type="protein sequence ID" value="KAB1087127.1"/>
    <property type="molecule type" value="Genomic_DNA"/>
</dbReference>
<dbReference type="GO" id="GO:0005507">
    <property type="term" value="F:copper ion binding"/>
    <property type="evidence" value="ECO:0007669"/>
    <property type="project" value="TreeGrafter"/>
</dbReference>
<protein>
    <recommendedName>
        <fullName evidence="2">PF03932 family protein CutC</fullName>
    </recommendedName>
</protein>
<reference evidence="3 4" key="1">
    <citation type="submission" date="2019-09" db="EMBL/GenBank/DDBJ databases">
        <title>Genome sequencing of Ng87 strain.</title>
        <authorList>
            <person name="Karasev E.S."/>
            <person name="Andronov E."/>
        </authorList>
    </citation>
    <scope>NUCLEOTIDE SEQUENCE [LARGE SCALE GENOMIC DNA]</scope>
    <source>
        <strain evidence="3 4">Ng87</strain>
    </source>
</reference>
<dbReference type="Gene3D" id="3.20.20.380">
    <property type="entry name" value="Copper homeostasis (CutC) domain"/>
    <property type="match status" value="1"/>
</dbReference>
<dbReference type="InterPro" id="IPR036822">
    <property type="entry name" value="CutC-like_dom_sf"/>
</dbReference>
<dbReference type="Proteomes" id="UP000386575">
    <property type="component" value="Unassembled WGS sequence"/>
</dbReference>
<evidence type="ECO:0000256" key="2">
    <source>
        <dbReference type="HAMAP-Rule" id="MF_00795"/>
    </source>
</evidence>
<dbReference type="PANTHER" id="PTHR12598:SF0">
    <property type="entry name" value="COPPER HOMEOSTASIS PROTEIN CUTC HOMOLOG"/>
    <property type="match status" value="1"/>
</dbReference>
<comment type="caution">
    <text evidence="2">Once thought to be involved in copper homeostasis, experiments in E.coli have shown this is not the case.</text>
</comment>
<dbReference type="GO" id="GO:0005737">
    <property type="term" value="C:cytoplasm"/>
    <property type="evidence" value="ECO:0007669"/>
    <property type="project" value="UniProtKB-SubCell"/>
</dbReference>
<comment type="similarity">
    <text evidence="1 2">Belongs to the CutC family.</text>
</comment>
<dbReference type="Pfam" id="PF03932">
    <property type="entry name" value="CutC"/>
    <property type="match status" value="1"/>
</dbReference>
<accession>A0A6A1TW59</accession>